<keyword evidence="2" id="KW-0902">Two-component regulatory system</keyword>
<evidence type="ECO:0000256" key="2">
    <source>
        <dbReference type="ARBA" id="ARBA00023012"/>
    </source>
</evidence>
<feature type="modified residue" description="4-aspartylphosphate" evidence="6">
    <location>
        <position position="56"/>
    </location>
</feature>
<organism evidence="10 11">
    <name type="scientific">Enhygromyxa salina</name>
    <dbReference type="NCBI Taxonomy" id="215803"/>
    <lineage>
        <taxon>Bacteria</taxon>
        <taxon>Pseudomonadati</taxon>
        <taxon>Myxococcota</taxon>
        <taxon>Polyangia</taxon>
        <taxon>Nannocystales</taxon>
        <taxon>Nannocystaceae</taxon>
        <taxon>Enhygromyxa</taxon>
    </lineage>
</organism>
<evidence type="ECO:0000256" key="5">
    <source>
        <dbReference type="ARBA" id="ARBA00023163"/>
    </source>
</evidence>
<dbReference type="PROSITE" id="PS50110">
    <property type="entry name" value="RESPONSE_REGULATORY"/>
    <property type="match status" value="1"/>
</dbReference>
<evidence type="ECO:0000256" key="6">
    <source>
        <dbReference type="PROSITE-ProRule" id="PRU00169"/>
    </source>
</evidence>
<evidence type="ECO:0000313" key="11">
    <source>
        <dbReference type="Proteomes" id="UP000237968"/>
    </source>
</evidence>
<keyword evidence="11" id="KW-1185">Reference proteome</keyword>
<feature type="DNA-binding region" description="OmpR/PhoB-type" evidence="7">
    <location>
        <begin position="137"/>
        <end position="236"/>
    </location>
</feature>
<dbReference type="Pfam" id="PF00486">
    <property type="entry name" value="Trans_reg_C"/>
    <property type="match status" value="1"/>
</dbReference>
<dbReference type="SUPFAM" id="SSF52172">
    <property type="entry name" value="CheY-like"/>
    <property type="match status" value="1"/>
</dbReference>
<dbReference type="RefSeq" id="WP_106391936.1">
    <property type="nucleotide sequence ID" value="NZ_PVNK01000126.1"/>
</dbReference>
<keyword evidence="3" id="KW-0805">Transcription regulation</keyword>
<dbReference type="InterPro" id="IPR001789">
    <property type="entry name" value="Sig_transdc_resp-reg_receiver"/>
</dbReference>
<protein>
    <submittedName>
        <fullName evidence="10">Response regulator MprA</fullName>
    </submittedName>
</protein>
<dbReference type="Gene3D" id="1.10.10.10">
    <property type="entry name" value="Winged helix-like DNA-binding domain superfamily/Winged helix DNA-binding domain"/>
    <property type="match status" value="1"/>
</dbReference>
<dbReference type="Gene3D" id="6.10.250.690">
    <property type="match status" value="1"/>
</dbReference>
<reference evidence="10 11" key="1">
    <citation type="submission" date="2018-03" db="EMBL/GenBank/DDBJ databases">
        <title>Draft Genome Sequences of the Obligatory Marine Myxobacteria Enhygromyxa salina SWB005.</title>
        <authorList>
            <person name="Poehlein A."/>
            <person name="Moghaddam J.A."/>
            <person name="Harms H."/>
            <person name="Alanjari M."/>
            <person name="Koenig G.M."/>
            <person name="Daniel R."/>
            <person name="Schaeberle T.F."/>
        </authorList>
    </citation>
    <scope>NUCLEOTIDE SEQUENCE [LARGE SCALE GENOMIC DNA]</scope>
    <source>
        <strain evidence="10 11">SWB005</strain>
    </source>
</reference>
<evidence type="ECO:0000256" key="7">
    <source>
        <dbReference type="PROSITE-ProRule" id="PRU01091"/>
    </source>
</evidence>
<dbReference type="Pfam" id="PF00072">
    <property type="entry name" value="Response_reg"/>
    <property type="match status" value="1"/>
</dbReference>
<dbReference type="InterPro" id="IPR001867">
    <property type="entry name" value="OmpR/PhoB-type_DNA-bd"/>
</dbReference>
<dbReference type="EMBL" id="PVNK01000126">
    <property type="protein sequence ID" value="PRQ02200.1"/>
    <property type="molecule type" value="Genomic_DNA"/>
</dbReference>
<proteinExistence type="predicted"/>
<dbReference type="PROSITE" id="PS51755">
    <property type="entry name" value="OMPR_PHOB"/>
    <property type="match status" value="1"/>
</dbReference>
<dbReference type="InterPro" id="IPR039420">
    <property type="entry name" value="WalR-like"/>
</dbReference>
<dbReference type="InterPro" id="IPR011006">
    <property type="entry name" value="CheY-like_superfamily"/>
</dbReference>
<dbReference type="InterPro" id="IPR036388">
    <property type="entry name" value="WH-like_DNA-bd_sf"/>
</dbReference>
<feature type="domain" description="Response regulatory" evidence="8">
    <location>
        <begin position="6"/>
        <end position="123"/>
    </location>
</feature>
<feature type="domain" description="OmpR/PhoB-type" evidence="9">
    <location>
        <begin position="137"/>
        <end position="236"/>
    </location>
</feature>
<dbReference type="GO" id="GO:0000156">
    <property type="term" value="F:phosphorelay response regulator activity"/>
    <property type="evidence" value="ECO:0007669"/>
    <property type="project" value="TreeGrafter"/>
</dbReference>
<dbReference type="GO" id="GO:0000976">
    <property type="term" value="F:transcription cis-regulatory region binding"/>
    <property type="evidence" value="ECO:0007669"/>
    <property type="project" value="TreeGrafter"/>
</dbReference>
<keyword evidence="5" id="KW-0804">Transcription</keyword>
<dbReference type="GO" id="GO:0005829">
    <property type="term" value="C:cytosol"/>
    <property type="evidence" value="ECO:0007669"/>
    <property type="project" value="TreeGrafter"/>
</dbReference>
<dbReference type="Proteomes" id="UP000237968">
    <property type="component" value="Unassembled WGS sequence"/>
</dbReference>
<dbReference type="OrthoDB" id="9793321at2"/>
<dbReference type="SMART" id="SM00862">
    <property type="entry name" value="Trans_reg_C"/>
    <property type="match status" value="1"/>
</dbReference>
<evidence type="ECO:0000259" key="9">
    <source>
        <dbReference type="PROSITE" id="PS51755"/>
    </source>
</evidence>
<gene>
    <name evidence="10" type="primary">mprA_2</name>
    <name evidence="10" type="ORF">ENSA5_25350</name>
</gene>
<name>A0A2S9YAR3_9BACT</name>
<comment type="caution">
    <text evidence="10">The sequence shown here is derived from an EMBL/GenBank/DDBJ whole genome shotgun (WGS) entry which is preliminary data.</text>
</comment>
<evidence type="ECO:0000259" key="8">
    <source>
        <dbReference type="PROSITE" id="PS50110"/>
    </source>
</evidence>
<accession>A0A2S9YAR3</accession>
<dbReference type="InterPro" id="IPR016032">
    <property type="entry name" value="Sig_transdc_resp-reg_C-effctor"/>
</dbReference>
<dbReference type="GO" id="GO:0006355">
    <property type="term" value="P:regulation of DNA-templated transcription"/>
    <property type="evidence" value="ECO:0007669"/>
    <property type="project" value="InterPro"/>
</dbReference>
<dbReference type="CDD" id="cd00383">
    <property type="entry name" value="trans_reg_C"/>
    <property type="match status" value="1"/>
</dbReference>
<evidence type="ECO:0000256" key="3">
    <source>
        <dbReference type="ARBA" id="ARBA00023015"/>
    </source>
</evidence>
<dbReference type="GO" id="GO:0032993">
    <property type="term" value="C:protein-DNA complex"/>
    <property type="evidence" value="ECO:0007669"/>
    <property type="project" value="TreeGrafter"/>
</dbReference>
<dbReference type="PANTHER" id="PTHR48111">
    <property type="entry name" value="REGULATOR OF RPOS"/>
    <property type="match status" value="1"/>
</dbReference>
<dbReference type="SMART" id="SM00448">
    <property type="entry name" value="REC"/>
    <property type="match status" value="1"/>
</dbReference>
<dbReference type="SUPFAM" id="SSF46894">
    <property type="entry name" value="C-terminal effector domain of the bipartite response regulators"/>
    <property type="match status" value="1"/>
</dbReference>
<evidence type="ECO:0000256" key="1">
    <source>
        <dbReference type="ARBA" id="ARBA00022553"/>
    </source>
</evidence>
<evidence type="ECO:0000313" key="10">
    <source>
        <dbReference type="EMBL" id="PRQ02200.1"/>
    </source>
</evidence>
<evidence type="ECO:0000256" key="4">
    <source>
        <dbReference type="ARBA" id="ARBA00023125"/>
    </source>
</evidence>
<dbReference type="PANTHER" id="PTHR48111:SF21">
    <property type="entry name" value="DNA-BINDING DUAL MASTER TRANSCRIPTIONAL REGULATOR RPAA"/>
    <property type="match status" value="1"/>
</dbReference>
<dbReference type="AlphaFoldDB" id="A0A2S9YAR3"/>
<dbReference type="CDD" id="cd17624">
    <property type="entry name" value="REC_OmpR_PmrA-like"/>
    <property type="match status" value="1"/>
</dbReference>
<sequence length="238" mass="27116">MAESARLLVVEDDRNLATGLKLNFELEGYTVDLVHSIRDAGAHLLESGKYAALILDVMLPDGDDGGFVLCRKLRDAGDFTPVLMLTARDRTADRVRGLEAGADDYLVKPFELDELLARVRSLLRRRDWEQQQNGESSERLRVGEVEIDFAARVATRGDEEIKLTALEYDLLRYFADNPGRVLSRQELQEKVWKLDNYPNSRMVDNFILRLRKQLEPDPKEPRYFVAVRGAGYKFVPGS</sequence>
<keyword evidence="1 6" id="KW-0597">Phosphoprotein</keyword>
<dbReference type="Gene3D" id="3.40.50.2300">
    <property type="match status" value="1"/>
</dbReference>
<keyword evidence="4 7" id="KW-0238">DNA-binding</keyword>